<feature type="region of interest" description="Disordered" evidence="1">
    <location>
        <begin position="23"/>
        <end position="47"/>
    </location>
</feature>
<dbReference type="Proteomes" id="UP000516428">
    <property type="component" value="Chromosome"/>
</dbReference>
<name>A0A7H1B881_9ACTN</name>
<feature type="domain" description="N-acetyltransferase" evidence="2">
    <location>
        <begin position="1"/>
        <end position="167"/>
    </location>
</feature>
<dbReference type="PANTHER" id="PTHR43441">
    <property type="entry name" value="RIBOSOMAL-PROTEIN-SERINE ACETYLTRANSFERASE"/>
    <property type="match status" value="1"/>
</dbReference>
<evidence type="ECO:0000256" key="1">
    <source>
        <dbReference type="SAM" id="MobiDB-lite"/>
    </source>
</evidence>
<keyword evidence="3" id="KW-0808">Transferase</keyword>
<dbReference type="Pfam" id="PF13302">
    <property type="entry name" value="Acetyltransf_3"/>
    <property type="match status" value="1"/>
</dbReference>
<evidence type="ECO:0000313" key="4">
    <source>
        <dbReference type="Proteomes" id="UP000516428"/>
    </source>
</evidence>
<keyword evidence="4" id="KW-1185">Reference proteome</keyword>
<protein>
    <submittedName>
        <fullName evidence="3">GNAT family N-acetyltransferase</fullName>
    </submittedName>
</protein>
<accession>A0A7H1B881</accession>
<reference evidence="3 4" key="1">
    <citation type="submission" date="2020-09" db="EMBL/GenBank/DDBJ databases">
        <title>A novel species.</title>
        <authorList>
            <person name="Gao J."/>
        </authorList>
    </citation>
    <scope>NUCLEOTIDE SEQUENCE [LARGE SCALE GENOMIC DNA]</scope>
    <source>
        <strain evidence="3 4">CRXT-Y-14</strain>
    </source>
</reference>
<feature type="compositionally biased region" description="Gly residues" evidence="1">
    <location>
        <begin position="28"/>
        <end position="47"/>
    </location>
</feature>
<dbReference type="SUPFAM" id="SSF55729">
    <property type="entry name" value="Acyl-CoA N-acyltransferases (Nat)"/>
    <property type="match status" value="1"/>
</dbReference>
<proteinExistence type="predicted"/>
<dbReference type="InterPro" id="IPR016181">
    <property type="entry name" value="Acyl_CoA_acyltransferase"/>
</dbReference>
<evidence type="ECO:0000313" key="3">
    <source>
        <dbReference type="EMBL" id="QNS04936.1"/>
    </source>
</evidence>
<dbReference type="PROSITE" id="PS51186">
    <property type="entry name" value="GNAT"/>
    <property type="match status" value="1"/>
</dbReference>
<dbReference type="EMBL" id="CP061281">
    <property type="protein sequence ID" value="QNS04936.1"/>
    <property type="molecule type" value="Genomic_DNA"/>
</dbReference>
<gene>
    <name evidence="3" type="ORF">IAG42_15850</name>
</gene>
<dbReference type="InterPro" id="IPR000182">
    <property type="entry name" value="GNAT_dom"/>
</dbReference>
<sequence length="167" mass="18090">MEPHRINSRRLTLHEISREAATDLNSGDGDGGFRWLGGGPGDGTRGGSGITVRAWEQGTYVRGWGTYVMVRASDQCAIGGIGFHSAPDDGLVEIGYDLVADARGQGYATEAVEVLTFWALGHGGMRTVVAHTDPDNTASQRVLERAGFTRTESAPDREEFRFVRHRA</sequence>
<evidence type="ECO:0000259" key="2">
    <source>
        <dbReference type="PROSITE" id="PS51186"/>
    </source>
</evidence>
<dbReference type="AlphaFoldDB" id="A0A7H1B881"/>
<dbReference type="KEGG" id="sxn:IAG42_15850"/>
<dbReference type="GO" id="GO:1990189">
    <property type="term" value="F:protein N-terminal-serine acetyltransferase activity"/>
    <property type="evidence" value="ECO:0007669"/>
    <property type="project" value="TreeGrafter"/>
</dbReference>
<dbReference type="PANTHER" id="PTHR43441:SF6">
    <property type="entry name" value="N-ACETYLTRANSFERASE DOMAIN-CONTAINING PROTEIN"/>
    <property type="match status" value="1"/>
</dbReference>
<dbReference type="Gene3D" id="3.40.630.30">
    <property type="match status" value="1"/>
</dbReference>
<dbReference type="GO" id="GO:0008999">
    <property type="term" value="F:protein-N-terminal-alanine acetyltransferase activity"/>
    <property type="evidence" value="ECO:0007669"/>
    <property type="project" value="TreeGrafter"/>
</dbReference>
<dbReference type="RefSeq" id="WP_188337640.1">
    <property type="nucleotide sequence ID" value="NZ_CP061281.1"/>
</dbReference>
<dbReference type="InterPro" id="IPR051908">
    <property type="entry name" value="Ribosomal_N-acetyltransferase"/>
</dbReference>
<organism evidence="3 4">
    <name type="scientific">Streptomyces xanthii</name>
    <dbReference type="NCBI Taxonomy" id="2768069"/>
    <lineage>
        <taxon>Bacteria</taxon>
        <taxon>Bacillati</taxon>
        <taxon>Actinomycetota</taxon>
        <taxon>Actinomycetes</taxon>
        <taxon>Kitasatosporales</taxon>
        <taxon>Streptomycetaceae</taxon>
        <taxon>Streptomyces</taxon>
    </lineage>
</organism>
<dbReference type="GO" id="GO:0005737">
    <property type="term" value="C:cytoplasm"/>
    <property type="evidence" value="ECO:0007669"/>
    <property type="project" value="TreeGrafter"/>
</dbReference>